<keyword evidence="2" id="KW-1133">Transmembrane helix</keyword>
<protein>
    <submittedName>
        <fullName evidence="4">Sugar transferase</fullName>
    </submittedName>
</protein>
<keyword evidence="5" id="KW-1185">Reference proteome</keyword>
<proteinExistence type="inferred from homology"/>
<evidence type="ECO:0000313" key="4">
    <source>
        <dbReference type="EMBL" id="WAC10703.1"/>
    </source>
</evidence>
<feature type="transmembrane region" description="Helical" evidence="2">
    <location>
        <begin position="12"/>
        <end position="36"/>
    </location>
</feature>
<organism evidence="4 5">
    <name type="scientific">Dyadobacter pollutisoli</name>
    <dbReference type="NCBI Taxonomy" id="2910158"/>
    <lineage>
        <taxon>Bacteria</taxon>
        <taxon>Pseudomonadati</taxon>
        <taxon>Bacteroidota</taxon>
        <taxon>Cytophagia</taxon>
        <taxon>Cytophagales</taxon>
        <taxon>Spirosomataceae</taxon>
        <taxon>Dyadobacter</taxon>
    </lineage>
</organism>
<evidence type="ECO:0000256" key="1">
    <source>
        <dbReference type="ARBA" id="ARBA00006464"/>
    </source>
</evidence>
<evidence type="ECO:0000313" key="5">
    <source>
        <dbReference type="Proteomes" id="UP001164653"/>
    </source>
</evidence>
<dbReference type="InterPro" id="IPR003362">
    <property type="entry name" value="Bact_transf"/>
</dbReference>
<dbReference type="EMBL" id="CP112998">
    <property type="protein sequence ID" value="WAC10703.1"/>
    <property type="molecule type" value="Genomic_DNA"/>
</dbReference>
<dbReference type="KEGG" id="dpf:ON006_23540"/>
<feature type="domain" description="Bacterial sugar transferase" evidence="3">
    <location>
        <begin position="7"/>
        <end position="176"/>
    </location>
</feature>
<dbReference type="AlphaFoldDB" id="A0A9E8N7C4"/>
<dbReference type="RefSeq" id="WP_244822469.1">
    <property type="nucleotide sequence ID" value="NZ_CP112998.1"/>
</dbReference>
<gene>
    <name evidence="4" type="ORF">ON006_23540</name>
</gene>
<evidence type="ECO:0000259" key="3">
    <source>
        <dbReference type="Pfam" id="PF02397"/>
    </source>
</evidence>
<sequence length="198" mass="22641">MYKPRGKRILDLMIAVTGLVVLSPLFVVISVLLLILHRVNPFFCQRRSGLKGRVFTLFKFRSFKIADTALQVSDPEISAFGKFLRRSSLDEMPQLWNVVRGEMSIVGPRPLLEEYLPLYNSRQNLRHNVLPGITGLAQVNGRNLLSWDEKFEFDILYVQNQSFSMDIEILLLTVKNRIGTEDACMPAEKFKGPQSILL</sequence>
<comment type="similarity">
    <text evidence="1">Belongs to the bacterial sugar transferase family.</text>
</comment>
<keyword evidence="2" id="KW-0472">Membrane</keyword>
<accession>A0A9E8N7C4</accession>
<dbReference type="GO" id="GO:0016780">
    <property type="term" value="F:phosphotransferase activity, for other substituted phosphate groups"/>
    <property type="evidence" value="ECO:0007669"/>
    <property type="project" value="TreeGrafter"/>
</dbReference>
<evidence type="ECO:0000256" key="2">
    <source>
        <dbReference type="SAM" id="Phobius"/>
    </source>
</evidence>
<dbReference type="PANTHER" id="PTHR30576">
    <property type="entry name" value="COLANIC BIOSYNTHESIS UDP-GLUCOSE LIPID CARRIER TRANSFERASE"/>
    <property type="match status" value="1"/>
</dbReference>
<dbReference type="Proteomes" id="UP001164653">
    <property type="component" value="Chromosome"/>
</dbReference>
<keyword evidence="4" id="KW-0808">Transferase</keyword>
<reference evidence="4" key="1">
    <citation type="submission" date="2022-11" db="EMBL/GenBank/DDBJ databases">
        <title>Dyadobacter pollutisoli sp. nov., isolated from plastic dumped soil.</title>
        <authorList>
            <person name="Kim J.M."/>
            <person name="Kim K.R."/>
            <person name="Lee J.K."/>
            <person name="Hao L."/>
            <person name="Jeon C.O."/>
        </authorList>
    </citation>
    <scope>NUCLEOTIDE SEQUENCE</scope>
    <source>
        <strain evidence="4">U1</strain>
    </source>
</reference>
<keyword evidence="2" id="KW-0812">Transmembrane</keyword>
<name>A0A9E8N7C4_9BACT</name>
<dbReference type="PANTHER" id="PTHR30576:SF8">
    <property type="entry name" value="UNDECAPRENYL-PHOSPHATE GALACTOSE PHOSPHOTRANSFERASE"/>
    <property type="match status" value="1"/>
</dbReference>
<dbReference type="Pfam" id="PF02397">
    <property type="entry name" value="Bac_transf"/>
    <property type="match status" value="1"/>
</dbReference>